<name>G7Y392_CLOSI</name>
<dbReference type="Proteomes" id="UP000008909">
    <property type="component" value="Unassembled WGS sequence"/>
</dbReference>
<reference evidence="2" key="1">
    <citation type="journal article" date="2011" name="Genome Biol.">
        <title>The draft genome of the carcinogenic human liver fluke Clonorchis sinensis.</title>
        <authorList>
            <person name="Wang X."/>
            <person name="Chen W."/>
            <person name="Huang Y."/>
            <person name="Sun J."/>
            <person name="Men J."/>
            <person name="Liu H."/>
            <person name="Luo F."/>
            <person name="Guo L."/>
            <person name="Lv X."/>
            <person name="Deng C."/>
            <person name="Zhou C."/>
            <person name="Fan Y."/>
            <person name="Li X."/>
            <person name="Huang L."/>
            <person name="Hu Y."/>
            <person name="Liang C."/>
            <person name="Hu X."/>
            <person name="Xu J."/>
            <person name="Yu X."/>
        </authorList>
    </citation>
    <scope>NUCLEOTIDE SEQUENCE [LARGE SCALE GENOMIC DNA]</scope>
    <source>
        <strain evidence="2">Henan</strain>
    </source>
</reference>
<dbReference type="EMBL" id="DF142838">
    <property type="protein sequence ID" value="GAA47429.1"/>
    <property type="molecule type" value="Genomic_DNA"/>
</dbReference>
<evidence type="ECO:0000313" key="2">
    <source>
        <dbReference type="EMBL" id="GAA47429.1"/>
    </source>
</evidence>
<keyword evidence="1" id="KW-0812">Transmembrane</keyword>
<keyword evidence="1" id="KW-0472">Membrane</keyword>
<reference key="2">
    <citation type="submission" date="2011-10" db="EMBL/GenBank/DDBJ databases">
        <title>The genome and transcriptome sequence of Clonorchis sinensis provide insights into the carcinogenic liver fluke.</title>
        <authorList>
            <person name="Wang X."/>
            <person name="Huang Y."/>
            <person name="Chen W."/>
            <person name="Liu H."/>
            <person name="Guo L."/>
            <person name="Chen Y."/>
            <person name="Luo F."/>
            <person name="Zhou W."/>
            <person name="Sun J."/>
            <person name="Mao Q."/>
            <person name="Liang P."/>
            <person name="Zhou C."/>
            <person name="Tian Y."/>
            <person name="Men J."/>
            <person name="Lv X."/>
            <person name="Huang L."/>
            <person name="Zhou J."/>
            <person name="Hu Y."/>
            <person name="Li R."/>
            <person name="Zhang F."/>
            <person name="Lei H."/>
            <person name="Li X."/>
            <person name="Hu X."/>
            <person name="Liang C."/>
            <person name="Xu J."/>
            <person name="Wu Z."/>
            <person name="Yu X."/>
        </authorList>
    </citation>
    <scope>NUCLEOTIDE SEQUENCE</scope>
    <source>
        <strain>Henan</strain>
    </source>
</reference>
<keyword evidence="3" id="KW-1185">Reference proteome</keyword>
<organism evidence="2 3">
    <name type="scientific">Clonorchis sinensis</name>
    <name type="common">Chinese liver fluke</name>
    <dbReference type="NCBI Taxonomy" id="79923"/>
    <lineage>
        <taxon>Eukaryota</taxon>
        <taxon>Metazoa</taxon>
        <taxon>Spiralia</taxon>
        <taxon>Lophotrochozoa</taxon>
        <taxon>Platyhelminthes</taxon>
        <taxon>Trematoda</taxon>
        <taxon>Digenea</taxon>
        <taxon>Opisthorchiida</taxon>
        <taxon>Opisthorchiata</taxon>
        <taxon>Opisthorchiidae</taxon>
        <taxon>Clonorchis</taxon>
    </lineage>
</organism>
<evidence type="ECO:0000256" key="1">
    <source>
        <dbReference type="SAM" id="Phobius"/>
    </source>
</evidence>
<keyword evidence="1" id="KW-1133">Transmembrane helix</keyword>
<proteinExistence type="predicted"/>
<accession>G7Y392</accession>
<sequence>MKTSCGGRYVLRGESACALHHEKVATDLLAGFSDSLRDLFSWIVDKTTITKCFLAFSVLASLVLRMPFAKYRDWFAYNLDDIFENGSARMLLHPLRHNLFFPYRYNVIFPFFVPYFLDIPWFPIAHVIGIPITGKSFPYLFGLQMATTSPESLFLCVCGLFTGLIYERNLLSVQSRWLFPERIVQFGSQFICPLVETPPPKHLNKPLGATLELQHQAELDRRELQFLEARRAVIQSFALNAHNRL</sequence>
<gene>
    <name evidence="2" type="ORF">CLF_100346</name>
</gene>
<evidence type="ECO:0000313" key="3">
    <source>
        <dbReference type="Proteomes" id="UP000008909"/>
    </source>
</evidence>
<dbReference type="AlphaFoldDB" id="G7Y392"/>
<feature type="transmembrane region" description="Helical" evidence="1">
    <location>
        <begin position="137"/>
        <end position="166"/>
    </location>
</feature>
<protein>
    <submittedName>
        <fullName evidence="2">Ubiquitin-associated domain-containing protein 2</fullName>
    </submittedName>
</protein>